<accession>A0ABT9RPX2</accession>
<keyword evidence="9" id="KW-1185">Reference proteome</keyword>
<evidence type="ECO:0000256" key="2">
    <source>
        <dbReference type="ARBA" id="ARBA00022475"/>
    </source>
</evidence>
<evidence type="ECO:0000259" key="7">
    <source>
        <dbReference type="Pfam" id="PF00482"/>
    </source>
</evidence>
<dbReference type="RefSeq" id="WP_307304283.1">
    <property type="nucleotide sequence ID" value="NZ_JAUSRE010000003.1"/>
</dbReference>
<feature type="transmembrane region" description="Helical" evidence="6">
    <location>
        <begin position="270"/>
        <end position="292"/>
    </location>
</feature>
<sequence length="302" mass="32631">MTPMAWLIVGLIVFPTSFLVWSFLAVDRTGVAAVRSNLGRGIRLVESAVPGAGAAGAGESKPSVPLGMRMTPKGYVAWLDKLLARAGRPAQLPLPRLLIAKPALALLVTVLGILIATKNPTASAYLFVVLAAILAYFVPDILVHGRGVERQKAIELELPNTLDQMLISVEAGLGFEIAMARAAQNGKGPLAFELTRTLQDMQVGRSRRDAYLALASRTDVPDLRAFVRAVVQADIYGIAIANVLRTQAKQMRVKRRQRAEEKAMKLPIKVLFPLMFCILPALFIVIIGPAAINVMKNFAGVF</sequence>
<keyword evidence="4 6" id="KW-1133">Transmembrane helix</keyword>
<evidence type="ECO:0000256" key="4">
    <source>
        <dbReference type="ARBA" id="ARBA00022989"/>
    </source>
</evidence>
<evidence type="ECO:0000256" key="5">
    <source>
        <dbReference type="ARBA" id="ARBA00023136"/>
    </source>
</evidence>
<keyword evidence="5 6" id="KW-0472">Membrane</keyword>
<evidence type="ECO:0000313" key="8">
    <source>
        <dbReference type="EMBL" id="MDP9887112.1"/>
    </source>
</evidence>
<evidence type="ECO:0000256" key="1">
    <source>
        <dbReference type="ARBA" id="ARBA00004651"/>
    </source>
</evidence>
<protein>
    <submittedName>
        <fullName evidence="8">Tight adherence protein C</fullName>
    </submittedName>
</protein>
<gene>
    <name evidence="8" type="ORF">J2X98_000683</name>
</gene>
<evidence type="ECO:0000313" key="9">
    <source>
        <dbReference type="Proteomes" id="UP001226577"/>
    </source>
</evidence>
<name>A0ABT9RPX2_9MICC</name>
<dbReference type="EMBL" id="JAUSRE010000003">
    <property type="protein sequence ID" value="MDP9887112.1"/>
    <property type="molecule type" value="Genomic_DNA"/>
</dbReference>
<keyword evidence="3 6" id="KW-0812">Transmembrane</keyword>
<dbReference type="Pfam" id="PF00482">
    <property type="entry name" value="T2SSF"/>
    <property type="match status" value="1"/>
</dbReference>
<evidence type="ECO:0000256" key="6">
    <source>
        <dbReference type="SAM" id="Phobius"/>
    </source>
</evidence>
<reference evidence="8 9" key="1">
    <citation type="submission" date="2023-07" db="EMBL/GenBank/DDBJ databases">
        <title>Sorghum-associated microbial communities from plants grown in Nebraska, USA.</title>
        <authorList>
            <person name="Schachtman D."/>
        </authorList>
    </citation>
    <scope>NUCLEOTIDE SEQUENCE [LARGE SCALE GENOMIC DNA]</scope>
    <source>
        <strain evidence="8 9">CC222</strain>
    </source>
</reference>
<organism evidence="8 9">
    <name type="scientific">Pseudarthrobacter enclensis</name>
    <dbReference type="NCBI Taxonomy" id="993070"/>
    <lineage>
        <taxon>Bacteria</taxon>
        <taxon>Bacillati</taxon>
        <taxon>Actinomycetota</taxon>
        <taxon>Actinomycetes</taxon>
        <taxon>Micrococcales</taxon>
        <taxon>Micrococcaceae</taxon>
        <taxon>Pseudarthrobacter</taxon>
    </lineage>
</organism>
<keyword evidence="2" id="KW-1003">Cell membrane</keyword>
<feature type="transmembrane region" description="Helical" evidence="6">
    <location>
        <begin position="122"/>
        <end position="143"/>
    </location>
</feature>
<feature type="domain" description="Type II secretion system protein GspF" evidence="7">
    <location>
        <begin position="162"/>
        <end position="287"/>
    </location>
</feature>
<dbReference type="PANTHER" id="PTHR35007">
    <property type="entry name" value="INTEGRAL MEMBRANE PROTEIN-RELATED"/>
    <property type="match status" value="1"/>
</dbReference>
<dbReference type="PANTHER" id="PTHR35007:SF2">
    <property type="entry name" value="PILUS ASSEMBLE PROTEIN"/>
    <property type="match status" value="1"/>
</dbReference>
<proteinExistence type="predicted"/>
<feature type="transmembrane region" description="Helical" evidence="6">
    <location>
        <begin position="6"/>
        <end position="26"/>
    </location>
</feature>
<comment type="caution">
    <text evidence="8">The sequence shown here is derived from an EMBL/GenBank/DDBJ whole genome shotgun (WGS) entry which is preliminary data.</text>
</comment>
<dbReference type="InterPro" id="IPR018076">
    <property type="entry name" value="T2SS_GspF_dom"/>
</dbReference>
<feature type="transmembrane region" description="Helical" evidence="6">
    <location>
        <begin position="98"/>
        <end position="116"/>
    </location>
</feature>
<comment type="subcellular location">
    <subcellularLocation>
        <location evidence="1">Cell membrane</location>
        <topology evidence="1">Multi-pass membrane protein</topology>
    </subcellularLocation>
</comment>
<evidence type="ECO:0000256" key="3">
    <source>
        <dbReference type="ARBA" id="ARBA00022692"/>
    </source>
</evidence>
<dbReference type="Proteomes" id="UP001226577">
    <property type="component" value="Unassembled WGS sequence"/>
</dbReference>